<evidence type="ECO:0000313" key="5">
    <source>
        <dbReference type="Proteomes" id="UP001201980"/>
    </source>
</evidence>
<gene>
    <name evidence="4" type="ORF">MKZ38_009783</name>
</gene>
<dbReference type="InterPro" id="IPR011990">
    <property type="entry name" value="TPR-like_helical_dom_sf"/>
</dbReference>
<evidence type="ECO:0000256" key="2">
    <source>
        <dbReference type="ARBA" id="ARBA00022448"/>
    </source>
</evidence>
<proteinExistence type="inferred from homology"/>
<dbReference type="AlphaFoldDB" id="A0AAD5WXW2"/>
<accession>A0AAD5WXW2</accession>
<dbReference type="GO" id="GO:0005483">
    <property type="term" value="F:soluble NSF attachment protein activity"/>
    <property type="evidence" value="ECO:0007669"/>
    <property type="project" value="TreeGrafter"/>
</dbReference>
<keyword evidence="3" id="KW-0653">Protein transport</keyword>
<dbReference type="GO" id="GO:0035494">
    <property type="term" value="P:SNARE complex disassembly"/>
    <property type="evidence" value="ECO:0007669"/>
    <property type="project" value="TreeGrafter"/>
</dbReference>
<dbReference type="SUPFAM" id="SSF48452">
    <property type="entry name" value="TPR-like"/>
    <property type="match status" value="1"/>
</dbReference>
<protein>
    <submittedName>
        <fullName evidence="4">Uncharacterized protein</fullName>
    </submittedName>
</protein>
<dbReference type="PRINTS" id="PR00448">
    <property type="entry name" value="NSFATTACHMNT"/>
</dbReference>
<organism evidence="4 5">
    <name type="scientific">Zalerion maritima</name>
    <dbReference type="NCBI Taxonomy" id="339359"/>
    <lineage>
        <taxon>Eukaryota</taxon>
        <taxon>Fungi</taxon>
        <taxon>Dikarya</taxon>
        <taxon>Ascomycota</taxon>
        <taxon>Pezizomycotina</taxon>
        <taxon>Sordariomycetes</taxon>
        <taxon>Lulworthiomycetidae</taxon>
        <taxon>Lulworthiales</taxon>
        <taxon>Lulworthiaceae</taxon>
        <taxon>Zalerion</taxon>
    </lineage>
</organism>
<name>A0AAD5WXW2_9PEZI</name>
<dbReference type="Proteomes" id="UP001201980">
    <property type="component" value="Unassembled WGS sequence"/>
</dbReference>
<reference evidence="4" key="1">
    <citation type="submission" date="2022-07" db="EMBL/GenBank/DDBJ databases">
        <title>Draft genome sequence of Zalerion maritima ATCC 34329, a (micro)plastics degrading marine fungus.</title>
        <authorList>
            <person name="Paco A."/>
            <person name="Goncalves M.F.M."/>
            <person name="Rocha-Santos T.A.P."/>
            <person name="Alves A."/>
        </authorList>
    </citation>
    <scope>NUCLEOTIDE SEQUENCE</scope>
    <source>
        <strain evidence="4">ATCC 34329</strain>
    </source>
</reference>
<keyword evidence="5" id="KW-1185">Reference proteome</keyword>
<dbReference type="EMBL" id="JAKWBI020000007">
    <property type="protein sequence ID" value="KAJ2906920.1"/>
    <property type="molecule type" value="Genomic_DNA"/>
</dbReference>
<dbReference type="GO" id="GO:0019905">
    <property type="term" value="F:syntaxin binding"/>
    <property type="evidence" value="ECO:0007669"/>
    <property type="project" value="TreeGrafter"/>
</dbReference>
<evidence type="ECO:0000313" key="4">
    <source>
        <dbReference type="EMBL" id="KAJ2906920.1"/>
    </source>
</evidence>
<keyword evidence="2" id="KW-0813">Transport</keyword>
<dbReference type="GO" id="GO:0006886">
    <property type="term" value="P:intracellular protein transport"/>
    <property type="evidence" value="ECO:0007669"/>
    <property type="project" value="InterPro"/>
</dbReference>
<evidence type="ECO:0000256" key="3">
    <source>
        <dbReference type="ARBA" id="ARBA00022927"/>
    </source>
</evidence>
<dbReference type="Gene3D" id="1.25.40.10">
    <property type="entry name" value="Tetratricopeptide repeat domain"/>
    <property type="match status" value="1"/>
</dbReference>
<evidence type="ECO:0000256" key="1">
    <source>
        <dbReference type="ARBA" id="ARBA00010050"/>
    </source>
</evidence>
<dbReference type="InterPro" id="IPR000744">
    <property type="entry name" value="NSF_attach"/>
</dbReference>
<dbReference type="PANTHER" id="PTHR13768:SF8">
    <property type="entry name" value="ALPHA-SOLUBLE NSF ATTACHMENT PROTEIN"/>
    <property type="match status" value="1"/>
</dbReference>
<dbReference type="Pfam" id="PF14938">
    <property type="entry name" value="SNAP"/>
    <property type="match status" value="1"/>
</dbReference>
<sequence length="300" mass="32954">MADGFRLLQEAEKALAGASGGFSFFSNKESKMQDAADKFTSAAHAFRTAKKYGEAAQAFERTAYVHGGDGNNKMLNEPDDAARNYDEASKQYRLAGMPEEAKRTLHKAADYWYAKGNVTRAGQARGSLGEWLATQAGDNMGALEEFVTAADYYMEDQKPALASKWRVKAAEMSALTGNFPQAAQWYGMLAEEALQNATMKYSAKNYLFNACLCSLALNDEVTAKRAVTKAAEMDPMFATQPHNRLINDLIEAMFVNQDPGEFAARLQEFERGTGSKFDNYQVAGLLAAKRAIVEADNEFA</sequence>
<dbReference type="GO" id="GO:0005774">
    <property type="term" value="C:vacuolar membrane"/>
    <property type="evidence" value="ECO:0007669"/>
    <property type="project" value="TreeGrafter"/>
</dbReference>
<dbReference type="PANTHER" id="PTHR13768">
    <property type="entry name" value="SOLUBLE NSF ATTACHMENT PROTEIN SNAP"/>
    <property type="match status" value="1"/>
</dbReference>
<comment type="similarity">
    <text evidence="1">Belongs to the SNAP family.</text>
</comment>
<dbReference type="GO" id="GO:0031201">
    <property type="term" value="C:SNARE complex"/>
    <property type="evidence" value="ECO:0007669"/>
    <property type="project" value="TreeGrafter"/>
</dbReference>
<comment type="caution">
    <text evidence="4">The sequence shown here is derived from an EMBL/GenBank/DDBJ whole genome shotgun (WGS) entry which is preliminary data.</text>
</comment>